<name>A0A9W2XAY0_BETSP</name>
<dbReference type="AlphaFoldDB" id="A0A9W2XAY0"/>
<dbReference type="PANTHER" id="PTHR45784:SF3">
    <property type="entry name" value="C-TYPE LECTIN DOMAIN FAMILY 4 MEMBER K-LIKE-RELATED"/>
    <property type="match status" value="1"/>
</dbReference>
<protein>
    <submittedName>
        <fullName evidence="3">Secretory phospholipase A2 receptor-like isoform X1</fullName>
    </submittedName>
</protein>
<accession>A0A9W2XAY0</accession>
<dbReference type="InterPro" id="IPR016186">
    <property type="entry name" value="C-type_lectin-like/link_sf"/>
</dbReference>
<dbReference type="Gene3D" id="3.10.100.10">
    <property type="entry name" value="Mannose-Binding Protein A, subunit A"/>
    <property type="match status" value="2"/>
</dbReference>
<dbReference type="KEGG" id="bspl:129603095"/>
<feature type="domain" description="C-type lectin" evidence="1">
    <location>
        <begin position="27"/>
        <end position="135"/>
    </location>
</feature>
<dbReference type="SUPFAM" id="SSF56436">
    <property type="entry name" value="C-type lectin-like"/>
    <property type="match status" value="2"/>
</dbReference>
<dbReference type="InterPro" id="IPR001304">
    <property type="entry name" value="C-type_lectin-like"/>
</dbReference>
<dbReference type="RefSeq" id="XP_055358813.1">
    <property type="nucleotide sequence ID" value="XM_055502838.1"/>
</dbReference>
<dbReference type="Proteomes" id="UP000515150">
    <property type="component" value="Chromosome 2"/>
</dbReference>
<dbReference type="Pfam" id="PF00059">
    <property type="entry name" value="Lectin_C"/>
    <property type="match status" value="1"/>
</dbReference>
<dbReference type="PROSITE" id="PS50041">
    <property type="entry name" value="C_TYPE_LECTIN_2"/>
    <property type="match status" value="1"/>
</dbReference>
<dbReference type="PANTHER" id="PTHR45784">
    <property type="entry name" value="C-TYPE LECTIN DOMAIN FAMILY 20 MEMBER A-RELATED"/>
    <property type="match status" value="1"/>
</dbReference>
<sequence length="364" mass="41455">MKTSGLLFGVLCLSGCLIFSTCFIHKYHFININSTWNQAQTYCKTNYIDLATINNITEVNQFISTVSSAGYNSKAWIGIYIKLYGNWTYAYSAQYLNWRTPQGSETFIQGTWCGYISSNAFWYENCTAEHPFICDNGTQKTFVNVPMDYLNAWSYCKGNLTDLTSPFASSVNVWFTNVNALVPSGQQVWFGWIGFKHFFWSDLSPVSFNYWNELPQLFDSMGVLRGAADLQRSGIWSFLSTKLLPFVCYTEQVPEDTIKVLKLRVSSSTDVNDFALEANILSQVNQLLIYYFFSAVFFFSDLCRGENITVTKYGCVMNFASEMSALKEHSNRNMQSSTSDHFTLYCLITGTGLEMIQVILHHTS</sequence>
<dbReference type="GeneID" id="129603095"/>
<organism evidence="2 3">
    <name type="scientific">Betta splendens</name>
    <name type="common">Siamese fighting fish</name>
    <dbReference type="NCBI Taxonomy" id="158456"/>
    <lineage>
        <taxon>Eukaryota</taxon>
        <taxon>Metazoa</taxon>
        <taxon>Chordata</taxon>
        <taxon>Craniata</taxon>
        <taxon>Vertebrata</taxon>
        <taxon>Euteleostomi</taxon>
        <taxon>Actinopterygii</taxon>
        <taxon>Neopterygii</taxon>
        <taxon>Teleostei</taxon>
        <taxon>Neoteleostei</taxon>
        <taxon>Acanthomorphata</taxon>
        <taxon>Anabantaria</taxon>
        <taxon>Anabantiformes</taxon>
        <taxon>Anabantoidei</taxon>
        <taxon>Osphronemidae</taxon>
        <taxon>Betta</taxon>
    </lineage>
</organism>
<dbReference type="OrthoDB" id="6369810at2759"/>
<dbReference type="SMART" id="SM00034">
    <property type="entry name" value="CLECT"/>
    <property type="match status" value="1"/>
</dbReference>
<evidence type="ECO:0000313" key="2">
    <source>
        <dbReference type="Proteomes" id="UP000515150"/>
    </source>
</evidence>
<gene>
    <name evidence="3" type="primary">LOC129603095</name>
</gene>
<reference evidence="3" key="1">
    <citation type="submission" date="2025-08" db="UniProtKB">
        <authorList>
            <consortium name="RefSeq"/>
        </authorList>
    </citation>
    <scope>IDENTIFICATION</scope>
</reference>
<evidence type="ECO:0000259" key="1">
    <source>
        <dbReference type="PROSITE" id="PS50041"/>
    </source>
</evidence>
<keyword evidence="2" id="KW-1185">Reference proteome</keyword>
<proteinExistence type="predicted"/>
<dbReference type="InterPro" id="IPR016187">
    <property type="entry name" value="CTDL_fold"/>
</dbReference>
<evidence type="ECO:0000313" key="3">
    <source>
        <dbReference type="RefSeq" id="XP_055358813.1"/>
    </source>
</evidence>